<feature type="transmembrane region" description="Helical" evidence="6">
    <location>
        <begin position="607"/>
        <end position="626"/>
    </location>
</feature>
<dbReference type="GO" id="GO:0006676">
    <property type="term" value="P:mannosyl diphosphorylinositol ceramide metabolic process"/>
    <property type="evidence" value="ECO:0007669"/>
    <property type="project" value="TreeGrafter"/>
</dbReference>
<keyword evidence="4 6" id="KW-0472">Membrane</keyword>
<dbReference type="CDD" id="cd03386">
    <property type="entry name" value="PAP2_Aur1_like"/>
    <property type="match status" value="1"/>
</dbReference>
<evidence type="ECO:0000256" key="3">
    <source>
        <dbReference type="ARBA" id="ARBA00022989"/>
    </source>
</evidence>
<feature type="transmembrane region" description="Helical" evidence="6">
    <location>
        <begin position="387"/>
        <end position="408"/>
    </location>
</feature>
<dbReference type="Proteomes" id="UP000614334">
    <property type="component" value="Unassembled WGS sequence"/>
</dbReference>
<evidence type="ECO:0000256" key="6">
    <source>
        <dbReference type="SAM" id="Phobius"/>
    </source>
</evidence>
<dbReference type="SUPFAM" id="SSF46609">
    <property type="entry name" value="Fe,Mn superoxide dismutase (SOD), N-terminal domain"/>
    <property type="match status" value="1"/>
</dbReference>
<keyword evidence="3 6" id="KW-1133">Transmembrane helix</keyword>
<evidence type="ECO:0000256" key="4">
    <source>
        <dbReference type="ARBA" id="ARBA00023136"/>
    </source>
</evidence>
<dbReference type="PANTHER" id="PTHR31310:SF11">
    <property type="entry name" value="INOSITOL PHOSPHORYLCERAMIDE SYNTHASE CATALYTIC SUBUNIT AUR1"/>
    <property type="match status" value="1"/>
</dbReference>
<dbReference type="GO" id="GO:0016020">
    <property type="term" value="C:membrane"/>
    <property type="evidence" value="ECO:0007669"/>
    <property type="project" value="UniProtKB-SubCell"/>
</dbReference>
<feature type="compositionally biased region" description="Low complexity" evidence="5">
    <location>
        <begin position="202"/>
        <end position="216"/>
    </location>
</feature>
<proteinExistence type="predicted"/>
<feature type="compositionally biased region" description="Low complexity" evidence="5">
    <location>
        <begin position="651"/>
        <end position="662"/>
    </location>
</feature>
<feature type="transmembrane region" description="Helical" evidence="6">
    <location>
        <begin position="420"/>
        <end position="443"/>
    </location>
</feature>
<evidence type="ECO:0000313" key="8">
    <source>
        <dbReference type="EMBL" id="KAF8761283.1"/>
    </source>
</evidence>
<feature type="domain" description="Inositolphosphotransferase Aur1/Ipt1" evidence="7">
    <location>
        <begin position="508"/>
        <end position="623"/>
    </location>
</feature>
<evidence type="ECO:0000259" key="7">
    <source>
        <dbReference type="Pfam" id="PF14378"/>
    </source>
</evidence>
<sequence length="845" mass="93268">MMNRCLVRSLRSVRTCRPTAARYLPRHVSTSADQPNVELHVRRELEYPLEGGVGEFLTPEGLRTIAVEWQEGLLNRLNEEVKDTELAGQSVMQTLINTSTQKSASLAFVYASQALNNSFFLDNLRPLAQNETSHEANISPALLQRIKLDFGSLTHLKSTDASGALGVVPTFGAGTVLVRNRKHRAPTFTAIVGESSDPRNIPSSSASPQTPSAASPLTGSTVPRTSQKLTTDKSRTPPSREYAIGSSYSQGPSYNPGDINNILVRCSVSRYTSTHGCRGYGVWGKEPYLKKFWTALDWEKPEVARGPSSAVKRQEDRGKRTPTTSFRSLYCAFYHALANTEGCPRFLWYIYQDFLNAAAGLNYSFSPSVTFAKFRAHKFTWTEIGEYGFLTVLATFWVTIMTAPPFPYKLMIPMLYTTGIIIPFTSQFLVPATPVLAWVITFFSSRFIPTEWRPSISVSLLPTLESVLYGGNISDILTRYTNPVLDVLAWLPYGRNAGKGNNEALKFWARAFGYMNLAGVLIQIVFPCAPPWYELIYGLTPANYSIHGAAGGLARIDALFHSNGYQTTFSASPVALFISHFFPKLRRYIWCYAALLYWATMYLTHHYLIDVVGGTCLTVFMFYFFLPPTLRTPYDSPSPFASTKMSSVRGTTSIRRSIPSRGSGTGVRGQRAHKHTASIASLIRADERVDEGWSPVGAGPNGTPRAFAFPRGSEDNGRVGHSRGGSLGRVIGELVPPAVAEQDPASGRASPRIRSPQVGDQVLDALASEPRPGGANYRAVRHRANLRGDRRKRIPRNSQFTICRSEEAGQSQSEKLSLQNATFWFTSGMVFSSEFKSGLGCVISD</sequence>
<dbReference type="Gene3D" id="1.20.144.10">
    <property type="entry name" value="Phosphatidic acid phosphatase type 2/haloperoxidase"/>
    <property type="match status" value="1"/>
</dbReference>
<evidence type="ECO:0000256" key="2">
    <source>
        <dbReference type="ARBA" id="ARBA00022692"/>
    </source>
</evidence>
<dbReference type="GO" id="GO:0030148">
    <property type="term" value="P:sphingolipid biosynthetic process"/>
    <property type="evidence" value="ECO:0007669"/>
    <property type="project" value="TreeGrafter"/>
</dbReference>
<dbReference type="GO" id="GO:0070916">
    <property type="term" value="C:inositol phosphoceramide synthase complex"/>
    <property type="evidence" value="ECO:0007669"/>
    <property type="project" value="TreeGrafter"/>
</dbReference>
<name>A0A8H7M9B3_9AGAM</name>
<dbReference type="InterPro" id="IPR026841">
    <property type="entry name" value="Aur1/Ipt1"/>
</dbReference>
<organism evidence="8 9">
    <name type="scientific">Rhizoctonia solani</name>
    <dbReference type="NCBI Taxonomy" id="456999"/>
    <lineage>
        <taxon>Eukaryota</taxon>
        <taxon>Fungi</taxon>
        <taxon>Dikarya</taxon>
        <taxon>Basidiomycota</taxon>
        <taxon>Agaricomycotina</taxon>
        <taxon>Agaricomycetes</taxon>
        <taxon>Cantharellales</taxon>
        <taxon>Ceratobasidiaceae</taxon>
        <taxon>Rhizoctonia</taxon>
    </lineage>
</organism>
<accession>A0A8H7M9B3</accession>
<dbReference type="InterPro" id="IPR036324">
    <property type="entry name" value="Mn/Fe_SOD_N_sf"/>
</dbReference>
<protein>
    <submittedName>
        <fullName evidence="8">PAP2 protein</fullName>
    </submittedName>
</protein>
<dbReference type="AlphaFoldDB" id="A0A8H7M9B3"/>
<dbReference type="PANTHER" id="PTHR31310">
    <property type="match status" value="1"/>
</dbReference>
<evidence type="ECO:0000313" key="9">
    <source>
        <dbReference type="Proteomes" id="UP000614334"/>
    </source>
</evidence>
<reference evidence="8" key="1">
    <citation type="submission" date="2020-09" db="EMBL/GenBank/DDBJ databases">
        <title>Comparative genome analyses of four rice-infecting Rhizoctonia solani isolates reveal extensive enrichment of homogalacturonan modification genes.</title>
        <authorList>
            <person name="Lee D.-Y."/>
            <person name="Jeon J."/>
            <person name="Kim K.-T."/>
            <person name="Cheong K."/>
            <person name="Song H."/>
            <person name="Choi G."/>
            <person name="Ko J."/>
            <person name="Opiyo S.O."/>
            <person name="Zuo S."/>
            <person name="Madhav S."/>
            <person name="Lee Y.-H."/>
            <person name="Wang G.-L."/>
        </authorList>
    </citation>
    <scope>NUCLEOTIDE SEQUENCE</scope>
    <source>
        <strain evidence="8">AG1-IA B2</strain>
    </source>
</reference>
<feature type="region of interest" description="Disordered" evidence="5">
    <location>
        <begin position="188"/>
        <end position="250"/>
    </location>
</feature>
<dbReference type="InterPro" id="IPR052185">
    <property type="entry name" value="IPC_Synthase-Related"/>
</dbReference>
<dbReference type="EMBL" id="JACYCF010000001">
    <property type="protein sequence ID" value="KAF8761283.1"/>
    <property type="molecule type" value="Genomic_DNA"/>
</dbReference>
<evidence type="ECO:0000256" key="1">
    <source>
        <dbReference type="ARBA" id="ARBA00004141"/>
    </source>
</evidence>
<feature type="region of interest" description="Disordered" evidence="5">
    <location>
        <begin position="651"/>
        <end position="671"/>
    </location>
</feature>
<dbReference type="Pfam" id="PF14378">
    <property type="entry name" value="PAP2_3"/>
    <property type="match status" value="1"/>
</dbReference>
<comment type="subcellular location">
    <subcellularLocation>
        <location evidence="1">Membrane</location>
        <topology evidence="1">Multi-pass membrane protein</topology>
    </subcellularLocation>
</comment>
<comment type="caution">
    <text evidence="8">The sequence shown here is derived from an EMBL/GenBank/DDBJ whole genome shotgun (WGS) entry which is preliminary data.</text>
</comment>
<gene>
    <name evidence="8" type="ORF">RHS01_00776</name>
</gene>
<evidence type="ECO:0000256" key="5">
    <source>
        <dbReference type="SAM" id="MobiDB-lite"/>
    </source>
</evidence>
<keyword evidence="2 6" id="KW-0812">Transmembrane</keyword>
<feature type="compositionally biased region" description="Polar residues" evidence="5">
    <location>
        <begin position="217"/>
        <end position="229"/>
    </location>
</feature>